<dbReference type="OrthoDB" id="2080530at2"/>
<evidence type="ECO:0000313" key="2">
    <source>
        <dbReference type="Proteomes" id="UP000192660"/>
    </source>
</evidence>
<organism evidence="1 2">
    <name type="scientific">Sulfobacillus thermosulfidooxidans (strain DSM 9293 / VKM B-1269 / AT-1)</name>
    <dbReference type="NCBI Taxonomy" id="929705"/>
    <lineage>
        <taxon>Bacteria</taxon>
        <taxon>Bacillati</taxon>
        <taxon>Bacillota</taxon>
        <taxon>Clostridia</taxon>
        <taxon>Eubacteriales</taxon>
        <taxon>Clostridiales Family XVII. Incertae Sedis</taxon>
        <taxon>Sulfobacillus</taxon>
    </lineage>
</organism>
<keyword evidence="2" id="KW-1185">Reference proteome</keyword>
<accession>A0A1W1W877</accession>
<dbReference type="RefSeq" id="WP_020376415.1">
    <property type="nucleotide sequence ID" value="NZ_FWWY01000001.1"/>
</dbReference>
<reference evidence="2" key="1">
    <citation type="submission" date="2017-04" db="EMBL/GenBank/DDBJ databases">
        <authorList>
            <person name="Varghese N."/>
            <person name="Submissions S."/>
        </authorList>
    </citation>
    <scope>NUCLEOTIDE SEQUENCE [LARGE SCALE GENOMIC DNA]</scope>
    <source>
        <strain evidence="2">DSM 9293</strain>
    </source>
</reference>
<sequence length="440" mass="49801">MKSAQSWRSIGVSLVDQIDQLSVYEVNDWIRHWRTHNLPLSELSRALWHFVVSPRVRENADMLYERIDMGRALLSLNTSSCTTGWAVVTRLIQRALVMLGQKRIRNTLRTSGQGDLKTAWLTGSLRLAEWHTERQLRLSGPQSVLALTLPHGMPQPVLTFLPSLWQISVQLGQWWPPILEVPDFRLATRAQAQWVSSSHRVTPLVPKTESSGVRAWDPVKYVIDIIQSFPRSDIMTGNLFTCYTQDITGALLDQVARSTSGLSNRRLAALLIEVSAQLIQLTPTIHHHDQFSRHLLALTDWLGISRFACSEQDERLAIWGAWGWFLALSMAYLDPAEGTDTLSLTNLADPESCDEQDLWQALADHNEKDAIEVARKLGDVYQLWQAIEDEALVSLSPAGLRIIWAYKPWLSDKPFHSAWLPAVVRIMAQEPQGMTIHDGE</sequence>
<dbReference type="STRING" id="28034.BFX07_10175"/>
<proteinExistence type="predicted"/>
<name>A0A1W1W877_SULTA</name>
<evidence type="ECO:0000313" key="1">
    <source>
        <dbReference type="EMBL" id="SMC02349.1"/>
    </source>
</evidence>
<dbReference type="AlphaFoldDB" id="A0A1W1W877"/>
<dbReference type="Proteomes" id="UP000192660">
    <property type="component" value="Unassembled WGS sequence"/>
</dbReference>
<dbReference type="EMBL" id="FWWY01000001">
    <property type="protein sequence ID" value="SMC02349.1"/>
    <property type="molecule type" value="Genomic_DNA"/>
</dbReference>
<gene>
    <name evidence="1" type="ORF">SAMN00768000_0542</name>
</gene>
<protein>
    <submittedName>
        <fullName evidence="1">Uncharacterized protein</fullName>
    </submittedName>
</protein>